<dbReference type="Proteomes" id="UP000827092">
    <property type="component" value="Unassembled WGS sequence"/>
</dbReference>
<accession>A0AAV6UJY1</accession>
<dbReference type="GO" id="GO:0043614">
    <property type="term" value="C:multi-eIF complex"/>
    <property type="evidence" value="ECO:0007669"/>
    <property type="project" value="TreeGrafter"/>
</dbReference>
<feature type="coiled-coil region" evidence="5">
    <location>
        <begin position="574"/>
        <end position="645"/>
    </location>
</feature>
<dbReference type="GO" id="GO:0001732">
    <property type="term" value="P:formation of cytoplasmic translation initiation complex"/>
    <property type="evidence" value="ECO:0007669"/>
    <property type="project" value="TreeGrafter"/>
</dbReference>
<keyword evidence="2" id="KW-0396">Initiation factor</keyword>
<dbReference type="PANTHER" id="PTHR14005:SF0">
    <property type="entry name" value="EUKARYOTIC TRANSLATION INITIATION FACTOR 3 SUBUNIT A"/>
    <property type="match status" value="1"/>
</dbReference>
<evidence type="ECO:0000313" key="9">
    <source>
        <dbReference type="Proteomes" id="UP000827092"/>
    </source>
</evidence>
<evidence type="ECO:0000256" key="2">
    <source>
        <dbReference type="ARBA" id="ARBA00022540"/>
    </source>
</evidence>
<dbReference type="PROSITE" id="PS50250">
    <property type="entry name" value="PCI"/>
    <property type="match status" value="1"/>
</dbReference>
<dbReference type="GO" id="GO:0002188">
    <property type="term" value="P:translation reinitiation"/>
    <property type="evidence" value="ECO:0007669"/>
    <property type="project" value="TreeGrafter"/>
</dbReference>
<evidence type="ECO:0000256" key="3">
    <source>
        <dbReference type="ARBA" id="ARBA00022884"/>
    </source>
</evidence>
<evidence type="ECO:0000313" key="8">
    <source>
        <dbReference type="EMBL" id="KAG8184427.1"/>
    </source>
</evidence>
<keyword evidence="4" id="KW-0648">Protein biosynthesis</keyword>
<proteinExistence type="predicted"/>
<keyword evidence="5" id="KW-0175">Coiled coil</keyword>
<evidence type="ECO:0000256" key="6">
    <source>
        <dbReference type="SAM" id="MobiDB-lite"/>
    </source>
</evidence>
<keyword evidence="9" id="KW-1185">Reference proteome</keyword>
<dbReference type="InterPro" id="IPR000717">
    <property type="entry name" value="PCI_dom"/>
</dbReference>
<evidence type="ECO:0000259" key="7">
    <source>
        <dbReference type="PROSITE" id="PS50250"/>
    </source>
</evidence>
<gene>
    <name evidence="8" type="ORF">JTE90_004594</name>
</gene>
<evidence type="ECO:0000256" key="4">
    <source>
        <dbReference type="ARBA" id="ARBA00022917"/>
    </source>
</evidence>
<evidence type="ECO:0000256" key="5">
    <source>
        <dbReference type="SAM" id="Coils"/>
    </source>
</evidence>
<name>A0AAV6UJY1_9ARAC</name>
<comment type="caution">
    <text evidence="8">The sequence shown here is derived from an EMBL/GenBank/DDBJ whole genome shotgun (WGS) entry which is preliminary data.</text>
</comment>
<reference evidence="8 9" key="1">
    <citation type="journal article" date="2022" name="Nat. Ecol. Evol.">
        <title>A masculinizing supergene underlies an exaggerated male reproductive morph in a spider.</title>
        <authorList>
            <person name="Hendrickx F."/>
            <person name="De Corte Z."/>
            <person name="Sonet G."/>
            <person name="Van Belleghem S.M."/>
            <person name="Kostlbacher S."/>
            <person name="Vangestel C."/>
        </authorList>
    </citation>
    <scope>NUCLEOTIDE SEQUENCE [LARGE SCALE GENOMIC DNA]</scope>
    <source>
        <strain evidence="8">W744_W776</strain>
    </source>
</reference>
<dbReference type="GO" id="GO:0071541">
    <property type="term" value="C:eukaryotic translation initiation factor 3 complex, eIF3m"/>
    <property type="evidence" value="ECO:0007669"/>
    <property type="project" value="TreeGrafter"/>
</dbReference>
<dbReference type="Gene3D" id="4.10.860.10">
    <property type="entry name" value="UVR domain"/>
    <property type="match status" value="1"/>
</dbReference>
<dbReference type="SMART" id="SM00088">
    <property type="entry name" value="PINT"/>
    <property type="match status" value="1"/>
</dbReference>
<dbReference type="GO" id="GO:0071540">
    <property type="term" value="C:eukaryotic translation initiation factor 3 complex, eIF3e"/>
    <property type="evidence" value="ECO:0007669"/>
    <property type="project" value="TreeGrafter"/>
</dbReference>
<feature type="region of interest" description="Disordered" evidence="6">
    <location>
        <begin position="867"/>
        <end position="913"/>
    </location>
</feature>
<dbReference type="Gene3D" id="1.25.40.860">
    <property type="match status" value="2"/>
</dbReference>
<dbReference type="AlphaFoldDB" id="A0AAV6UJY1"/>
<keyword evidence="3" id="KW-0694">RNA-binding</keyword>
<feature type="compositionally biased region" description="Basic and acidic residues" evidence="6">
    <location>
        <begin position="886"/>
        <end position="902"/>
    </location>
</feature>
<dbReference type="PANTHER" id="PTHR14005">
    <property type="entry name" value="EUKARYOTIC TRANSLATION INITIATION FACTOR 3, THETA SUBUNIT"/>
    <property type="match status" value="1"/>
</dbReference>
<dbReference type="GO" id="GO:0003729">
    <property type="term" value="F:mRNA binding"/>
    <property type="evidence" value="ECO:0007669"/>
    <property type="project" value="TreeGrafter"/>
</dbReference>
<feature type="compositionally biased region" description="Polar residues" evidence="6">
    <location>
        <begin position="1026"/>
        <end position="1042"/>
    </location>
</feature>
<keyword evidence="1" id="KW-0963">Cytoplasm</keyword>
<dbReference type="InterPro" id="IPR054711">
    <property type="entry name" value="eIF3a_PCI_TPR-like"/>
</dbReference>
<dbReference type="InterPro" id="IPR027512">
    <property type="entry name" value="EIF3A"/>
</dbReference>
<organism evidence="8 9">
    <name type="scientific">Oedothorax gibbosus</name>
    <dbReference type="NCBI Taxonomy" id="931172"/>
    <lineage>
        <taxon>Eukaryota</taxon>
        <taxon>Metazoa</taxon>
        <taxon>Ecdysozoa</taxon>
        <taxon>Arthropoda</taxon>
        <taxon>Chelicerata</taxon>
        <taxon>Arachnida</taxon>
        <taxon>Araneae</taxon>
        <taxon>Araneomorphae</taxon>
        <taxon>Entelegynae</taxon>
        <taxon>Araneoidea</taxon>
        <taxon>Linyphiidae</taxon>
        <taxon>Erigoninae</taxon>
        <taxon>Oedothorax</taxon>
    </lineage>
</organism>
<dbReference type="GO" id="GO:0003743">
    <property type="term" value="F:translation initiation factor activity"/>
    <property type="evidence" value="ECO:0007669"/>
    <property type="project" value="UniProtKB-KW"/>
</dbReference>
<evidence type="ECO:0000256" key="1">
    <source>
        <dbReference type="ARBA" id="ARBA00022490"/>
    </source>
</evidence>
<feature type="domain" description="PCI" evidence="7">
    <location>
        <begin position="313"/>
        <end position="498"/>
    </location>
</feature>
<dbReference type="EMBL" id="JAFNEN010000374">
    <property type="protein sequence ID" value="KAG8184427.1"/>
    <property type="molecule type" value="Genomic_DNA"/>
</dbReference>
<sequence>MSNFYNNPENALKRAIDFLELGRENEAVEYLYDILKSKKISILRNVHEAVINKFLEVCVDLKMAATAKGGLYLYRNLCFGTDVKSWEDAVGKFIDLAEQKIKINAEDLCKELSEDAIWYLDQIVTPETLLKSVSGCTNGKDNKYITLFSWIKFAWECYRISLDLLRNTQDEKFYHSIAQKAMHFCLKYQRKSEFRKLCYVLRIHFGYFKQKSQNLTNLNNNDTLMLYFETETLELEIAFELELWQEVYKAIENLHFLIAIVKRQGNSRVIASYYKKLSQIFLKTGDSIYHAASLFRYFILTRDLKKSLNASDITAFSSAVVLAVVTIPYPPNDPKVDLLADNDLHLVNKKHSLLSEILNFPGKLCRKTLVKDLETFGVLQLAEEQVQELFCLLETEFDPLKMGNKILSIVKTFCDSSDINKNTLDLYLEGIFDVLMTRLLFQLSEIYDTITLKKFMSLIPMFDEFRIESKVVEAARRYDIPVRLDHRNNCLRFNNVQCFQNTTNENEKEVNYFSKVTNFSCLSQVYTSLKQLGRQLDLEKFKKRENCVRMTVYDQCQSVLGKERGDIFRRKLIIEKHKEMVETMRVKKEEEERNILAAKKLEFEEAEKKRLLKEAEQRAQQKLILQEEEIRKKILQEKVNILKMSEFKKTFAKLDINKLNDLDPELVISKHLEQVIREKKGFASRLQKQERTMNHMERAKKFEEVPLLVQKYEEEKSTIKALWEKNEKLRIENILEERGNNIKEKKRLLVMKSDLNCFIEKVMERQNLEFIEKFNDFQKKIEEEREKRLKKRADKRKIQRRLEWVKEQEEAKKNKSLKKEPKYAKYEIVQNILREAASCSQTNDNYGNASSTEEKFRPLETHKKYAEYKSQPQGYQKPQFQKRKQSRENPSKNSFIKEEPELKYPNPTKQLSTVPSFSKGEVLIDKSLDFERGKSYKTINSESSEKLELSYNPNKETFFPSKNSTNKEERKYLRFPNKVYKAENFSNKEYFDRKSSNFQPFDKSSSMKFDPCYESKFEHSSHQGDKMSTSTNNPLKSASRHSCTPWAKITREKE</sequence>
<feature type="compositionally biased region" description="Polar residues" evidence="6">
    <location>
        <begin position="870"/>
        <end position="879"/>
    </location>
</feature>
<dbReference type="Pfam" id="PF22591">
    <property type="entry name" value="eIF3a_PCI_TPR-like"/>
    <property type="match status" value="1"/>
</dbReference>
<dbReference type="Pfam" id="PF01399">
    <property type="entry name" value="PCI"/>
    <property type="match status" value="1"/>
</dbReference>
<protein>
    <recommendedName>
        <fullName evidence="7">PCI domain-containing protein</fullName>
    </recommendedName>
</protein>
<feature type="region of interest" description="Disordered" evidence="6">
    <location>
        <begin position="1017"/>
        <end position="1054"/>
    </location>
</feature>